<evidence type="ECO:0000256" key="6">
    <source>
        <dbReference type="SAM" id="Phobius"/>
    </source>
</evidence>
<proteinExistence type="inferred from homology"/>
<comment type="subcellular location">
    <subcellularLocation>
        <location evidence="1">Membrane</location>
    </subcellularLocation>
</comment>
<evidence type="ECO:0000256" key="3">
    <source>
        <dbReference type="ARBA" id="ARBA00022692"/>
    </source>
</evidence>
<accession>A0A6G1KUG9</accession>
<feature type="transmembrane region" description="Helical" evidence="6">
    <location>
        <begin position="47"/>
        <end position="67"/>
    </location>
</feature>
<dbReference type="PANTHER" id="PTHR21659:SF42">
    <property type="entry name" value="UPF0057 MEMBRANE PROTEIN ZK632.10-RELATED"/>
    <property type="match status" value="1"/>
</dbReference>
<evidence type="ECO:0000256" key="4">
    <source>
        <dbReference type="ARBA" id="ARBA00022989"/>
    </source>
</evidence>
<organism evidence="7 8">
    <name type="scientific">Teratosphaeria nubilosa</name>
    <dbReference type="NCBI Taxonomy" id="161662"/>
    <lineage>
        <taxon>Eukaryota</taxon>
        <taxon>Fungi</taxon>
        <taxon>Dikarya</taxon>
        <taxon>Ascomycota</taxon>
        <taxon>Pezizomycotina</taxon>
        <taxon>Dothideomycetes</taxon>
        <taxon>Dothideomycetidae</taxon>
        <taxon>Mycosphaerellales</taxon>
        <taxon>Teratosphaeriaceae</taxon>
        <taxon>Teratosphaeria</taxon>
    </lineage>
</organism>
<protein>
    <submittedName>
        <fullName evidence="7">Uncharacterized protein</fullName>
    </submittedName>
</protein>
<dbReference type="Proteomes" id="UP000799436">
    <property type="component" value="Unassembled WGS sequence"/>
</dbReference>
<evidence type="ECO:0000313" key="8">
    <source>
        <dbReference type="Proteomes" id="UP000799436"/>
    </source>
</evidence>
<reference evidence="7" key="1">
    <citation type="journal article" date="2020" name="Stud. Mycol.">
        <title>101 Dothideomycetes genomes: a test case for predicting lifestyles and emergence of pathogens.</title>
        <authorList>
            <person name="Haridas S."/>
            <person name="Albert R."/>
            <person name="Binder M."/>
            <person name="Bloem J."/>
            <person name="Labutti K."/>
            <person name="Salamov A."/>
            <person name="Andreopoulos B."/>
            <person name="Baker S."/>
            <person name="Barry K."/>
            <person name="Bills G."/>
            <person name="Bluhm B."/>
            <person name="Cannon C."/>
            <person name="Castanera R."/>
            <person name="Culley D."/>
            <person name="Daum C."/>
            <person name="Ezra D."/>
            <person name="Gonzalez J."/>
            <person name="Henrissat B."/>
            <person name="Kuo A."/>
            <person name="Liang C."/>
            <person name="Lipzen A."/>
            <person name="Lutzoni F."/>
            <person name="Magnuson J."/>
            <person name="Mondo S."/>
            <person name="Nolan M."/>
            <person name="Ohm R."/>
            <person name="Pangilinan J."/>
            <person name="Park H.-J."/>
            <person name="Ramirez L."/>
            <person name="Alfaro M."/>
            <person name="Sun H."/>
            <person name="Tritt A."/>
            <person name="Yoshinaga Y."/>
            <person name="Zwiers L.-H."/>
            <person name="Turgeon B."/>
            <person name="Goodwin S."/>
            <person name="Spatafora J."/>
            <person name="Crous P."/>
            <person name="Grigoriev I."/>
        </authorList>
    </citation>
    <scope>NUCLEOTIDE SEQUENCE</scope>
    <source>
        <strain evidence="7">CBS 116005</strain>
    </source>
</reference>
<comment type="similarity">
    <text evidence="2">Belongs to the UPF0057 (PMP3) family.</text>
</comment>
<dbReference type="AlphaFoldDB" id="A0A6G1KUG9"/>
<name>A0A6G1KUG9_9PEZI</name>
<evidence type="ECO:0000313" key="7">
    <source>
        <dbReference type="EMBL" id="KAF2764050.1"/>
    </source>
</evidence>
<keyword evidence="4 6" id="KW-1133">Transmembrane helix</keyword>
<keyword evidence="5 6" id="KW-0472">Membrane</keyword>
<keyword evidence="8" id="KW-1185">Reference proteome</keyword>
<dbReference type="InterPro" id="IPR000612">
    <property type="entry name" value="PMP3"/>
</dbReference>
<evidence type="ECO:0000256" key="2">
    <source>
        <dbReference type="ARBA" id="ARBA00009530"/>
    </source>
</evidence>
<dbReference type="GO" id="GO:0016020">
    <property type="term" value="C:membrane"/>
    <property type="evidence" value="ECO:0007669"/>
    <property type="project" value="UniProtKB-SubCell"/>
</dbReference>
<dbReference type="OrthoDB" id="2152119at2759"/>
<dbReference type="Pfam" id="PF01679">
    <property type="entry name" value="Pmp3"/>
    <property type="match status" value="1"/>
</dbReference>
<evidence type="ECO:0000256" key="5">
    <source>
        <dbReference type="ARBA" id="ARBA00023136"/>
    </source>
</evidence>
<gene>
    <name evidence="7" type="ORF">EJ03DRAFT_332198</name>
</gene>
<sequence length="102" mass="10928">MALGAIIVVIITIFSTPSPHSLSSSHHSKNTQLTHLHHSVPPLGAFFVAGCGADLLINILLTILGYFPGHIHGKRTSPPPLLRDMANMCPSFLPRIPILPPP</sequence>
<dbReference type="PANTHER" id="PTHR21659">
    <property type="entry name" value="HYDROPHOBIC PROTEIN RCI2 LOW TEMPERATURE AND SALT RESPONSIVE PROTEIN LTI6 -RELATED"/>
    <property type="match status" value="1"/>
</dbReference>
<evidence type="ECO:0000256" key="1">
    <source>
        <dbReference type="ARBA" id="ARBA00004370"/>
    </source>
</evidence>
<dbReference type="EMBL" id="ML995943">
    <property type="protein sequence ID" value="KAF2764050.1"/>
    <property type="molecule type" value="Genomic_DNA"/>
</dbReference>
<keyword evidence="3 6" id="KW-0812">Transmembrane</keyword>